<feature type="transmembrane region" description="Helical" evidence="10">
    <location>
        <begin position="86"/>
        <end position="106"/>
    </location>
</feature>
<dbReference type="PRINTS" id="PR00171">
    <property type="entry name" value="SUGRTRNSPORT"/>
</dbReference>
<dbReference type="Proteomes" id="UP000327044">
    <property type="component" value="Unassembled WGS sequence"/>
</dbReference>
<dbReference type="OrthoDB" id="6612291at2759"/>
<evidence type="ECO:0000256" key="10">
    <source>
        <dbReference type="SAM" id="Phobius"/>
    </source>
</evidence>
<dbReference type="GO" id="GO:0005886">
    <property type="term" value="C:plasma membrane"/>
    <property type="evidence" value="ECO:0007669"/>
    <property type="project" value="UniProtKB-SubCell"/>
</dbReference>
<dbReference type="GO" id="GO:0022857">
    <property type="term" value="F:transmembrane transporter activity"/>
    <property type="evidence" value="ECO:0007669"/>
    <property type="project" value="InterPro"/>
</dbReference>
<evidence type="ECO:0000256" key="1">
    <source>
        <dbReference type="ARBA" id="ARBA00004651"/>
    </source>
</evidence>
<dbReference type="SUPFAM" id="SSF103473">
    <property type="entry name" value="MFS general substrate transporter"/>
    <property type="match status" value="1"/>
</dbReference>
<evidence type="ECO:0000256" key="2">
    <source>
        <dbReference type="ARBA" id="ARBA00022448"/>
    </source>
</evidence>
<dbReference type="InterPro" id="IPR036259">
    <property type="entry name" value="MFS_trans_sf"/>
</dbReference>
<feature type="domain" description="Major facilitator superfamily (MFS) profile" evidence="11">
    <location>
        <begin position="14"/>
        <end position="441"/>
    </location>
</feature>
<organism evidence="12 13">
    <name type="scientific">Photinus pyralis</name>
    <name type="common">Common eastern firefly</name>
    <name type="synonym">Lampyris pyralis</name>
    <dbReference type="NCBI Taxonomy" id="7054"/>
    <lineage>
        <taxon>Eukaryota</taxon>
        <taxon>Metazoa</taxon>
        <taxon>Ecdysozoa</taxon>
        <taxon>Arthropoda</taxon>
        <taxon>Hexapoda</taxon>
        <taxon>Insecta</taxon>
        <taxon>Pterygota</taxon>
        <taxon>Neoptera</taxon>
        <taxon>Endopterygota</taxon>
        <taxon>Coleoptera</taxon>
        <taxon>Polyphaga</taxon>
        <taxon>Elateriformia</taxon>
        <taxon>Elateroidea</taxon>
        <taxon>Lampyridae</taxon>
        <taxon>Lampyrinae</taxon>
        <taxon>Photinus</taxon>
    </lineage>
</organism>
<feature type="transmembrane region" description="Helical" evidence="10">
    <location>
        <begin position="284"/>
        <end position="303"/>
    </location>
</feature>
<comment type="caution">
    <text evidence="12">The sequence shown here is derived from an EMBL/GenBank/DDBJ whole genome shotgun (WGS) entry which is preliminary data.</text>
</comment>
<dbReference type="AlphaFoldDB" id="A0A5N4AHU3"/>
<feature type="transmembrane region" description="Helical" evidence="10">
    <location>
        <begin position="112"/>
        <end position="133"/>
    </location>
</feature>
<evidence type="ECO:0000256" key="6">
    <source>
        <dbReference type="ARBA" id="ARBA00022989"/>
    </source>
</evidence>
<dbReference type="EMBL" id="VVIM01000007">
    <property type="protein sequence ID" value="KAB0796846.1"/>
    <property type="molecule type" value="Genomic_DNA"/>
</dbReference>
<feature type="transmembrane region" description="Helical" evidence="10">
    <location>
        <begin position="145"/>
        <end position="166"/>
    </location>
</feature>
<dbReference type="PROSITE" id="PS50850">
    <property type="entry name" value="MFS"/>
    <property type="match status" value="1"/>
</dbReference>
<evidence type="ECO:0000256" key="4">
    <source>
        <dbReference type="ARBA" id="ARBA00022597"/>
    </source>
</evidence>
<keyword evidence="6 10" id="KW-1133">Transmembrane helix</keyword>
<sequence length="478" mass="52839">MVKFPNLPLQKRSLQYAAAFTALPATLSSGLHLAWTSPYLPLLLSKDSPIPMTNDESSWVATMYMAGGPCGALLSGALLDRVGRKTILLSSSLAIFTTWIIIAFATTIQELLVGRFLAGFCDGLIFGVTPIYFGEIADAQIRGRLGCSIAITFEIGSVLMNVIGSYLSIRQSALVCSAIPVLFFVTFIWMPESPNYFLIKGETEKAKRCLVALKGENIDDTMSAISSATAEESLNRTRCASLFKKVNRRSLFIVVALRLTQQFSGVIAFTFYAQTIFREAEDAISPLLSTVIFYAVQLTFLLMNSQLVDRIGRRPLLITSTIGVGAALFAEGTFFLVRDVVELDTTAIAWLPVLILIIFIISFGLGLQTMPLFIGSEIFPPNVKAYAAAISDVCYYAFAGMSSKYFQFAKDKYGMYVPFFSFAFCCTIGLIFIIYFVPETKNKTLEDIQIELNFLQQGERSSHPNGSMKFHSEQHFQK</sequence>
<keyword evidence="7 10" id="KW-0472">Membrane</keyword>
<reference evidence="12 13" key="1">
    <citation type="journal article" date="2018" name="Elife">
        <title>Firefly genomes illuminate parallel origins of bioluminescence in beetles.</title>
        <authorList>
            <person name="Fallon T.R."/>
            <person name="Lower S.E."/>
            <person name="Chang C.H."/>
            <person name="Bessho-Uehara M."/>
            <person name="Martin G.J."/>
            <person name="Bewick A.J."/>
            <person name="Behringer M."/>
            <person name="Debat H.J."/>
            <person name="Wong I."/>
            <person name="Day J.C."/>
            <person name="Suvorov A."/>
            <person name="Silva C.J."/>
            <person name="Stanger-Hall K.F."/>
            <person name="Hall D.W."/>
            <person name="Schmitz R.J."/>
            <person name="Nelson D.R."/>
            <person name="Lewis S.M."/>
            <person name="Shigenobu S."/>
            <person name="Bybee S.M."/>
            <person name="Larracuente A.M."/>
            <person name="Oba Y."/>
            <person name="Weng J.K."/>
        </authorList>
    </citation>
    <scope>NUCLEOTIDE SEQUENCE [LARGE SCALE GENOMIC DNA]</scope>
    <source>
        <strain evidence="12">1611_PpyrPB1</strain>
        <tissue evidence="12">Whole body</tissue>
    </source>
</reference>
<feature type="transmembrane region" description="Helical" evidence="10">
    <location>
        <begin position="251"/>
        <end position="272"/>
    </location>
</feature>
<dbReference type="FunFam" id="1.20.1250.20:FF:000218">
    <property type="entry name" value="facilitated trehalose transporter Tret1"/>
    <property type="match status" value="1"/>
</dbReference>
<dbReference type="InterPro" id="IPR005828">
    <property type="entry name" value="MFS_sugar_transport-like"/>
</dbReference>
<dbReference type="InterPro" id="IPR005829">
    <property type="entry name" value="Sugar_transporter_CS"/>
</dbReference>
<keyword evidence="5 10" id="KW-0812">Transmembrane</keyword>
<dbReference type="InParanoid" id="A0A5N4AHU3"/>
<feature type="transmembrane region" description="Helical" evidence="10">
    <location>
        <begin position="349"/>
        <end position="373"/>
    </location>
</feature>
<dbReference type="Pfam" id="PF00083">
    <property type="entry name" value="Sugar_tr"/>
    <property type="match status" value="1"/>
</dbReference>
<comment type="subcellular location">
    <subcellularLocation>
        <location evidence="1">Cell membrane</location>
        <topology evidence="1">Multi-pass membrane protein</topology>
    </subcellularLocation>
</comment>
<accession>A0A5N4AHU3</accession>
<proteinExistence type="predicted"/>
<evidence type="ECO:0000259" key="11">
    <source>
        <dbReference type="PROSITE" id="PS50850"/>
    </source>
</evidence>
<feature type="transmembrane region" description="Helical" evidence="10">
    <location>
        <begin position="58"/>
        <end position="79"/>
    </location>
</feature>
<keyword evidence="3" id="KW-1003">Cell membrane</keyword>
<dbReference type="InterPro" id="IPR020846">
    <property type="entry name" value="MFS_dom"/>
</dbReference>
<dbReference type="InterPro" id="IPR003663">
    <property type="entry name" value="Sugar/inositol_transpt"/>
</dbReference>
<evidence type="ECO:0000313" key="13">
    <source>
        <dbReference type="Proteomes" id="UP000327044"/>
    </source>
</evidence>
<name>A0A5N4AHU3_PHOPY</name>
<dbReference type="PANTHER" id="PTHR48021">
    <property type="match status" value="1"/>
</dbReference>
<evidence type="ECO:0000256" key="5">
    <source>
        <dbReference type="ARBA" id="ARBA00022692"/>
    </source>
</evidence>
<evidence type="ECO:0000256" key="7">
    <source>
        <dbReference type="ARBA" id="ARBA00023136"/>
    </source>
</evidence>
<evidence type="ECO:0000256" key="8">
    <source>
        <dbReference type="ARBA" id="ARBA00023180"/>
    </source>
</evidence>
<evidence type="ECO:0000256" key="9">
    <source>
        <dbReference type="SAM" id="MobiDB-lite"/>
    </source>
</evidence>
<evidence type="ECO:0000313" key="12">
    <source>
        <dbReference type="EMBL" id="KAB0796846.1"/>
    </source>
</evidence>
<keyword evidence="8" id="KW-0325">Glycoprotein</keyword>
<dbReference type="PROSITE" id="PS00217">
    <property type="entry name" value="SUGAR_TRANSPORT_2"/>
    <property type="match status" value="1"/>
</dbReference>
<feature type="transmembrane region" description="Helical" evidence="10">
    <location>
        <begin position="172"/>
        <end position="190"/>
    </location>
</feature>
<feature type="transmembrane region" description="Helical" evidence="10">
    <location>
        <begin position="315"/>
        <end position="337"/>
    </location>
</feature>
<protein>
    <recommendedName>
        <fullName evidence="11">Major facilitator superfamily (MFS) profile domain-containing protein</fullName>
    </recommendedName>
</protein>
<feature type="transmembrane region" description="Helical" evidence="10">
    <location>
        <begin position="415"/>
        <end position="437"/>
    </location>
</feature>
<feature type="region of interest" description="Disordered" evidence="9">
    <location>
        <begin position="459"/>
        <end position="478"/>
    </location>
</feature>
<gene>
    <name evidence="12" type="ORF">PPYR_10907</name>
</gene>
<dbReference type="Gene3D" id="1.20.1250.20">
    <property type="entry name" value="MFS general substrate transporter like domains"/>
    <property type="match status" value="1"/>
</dbReference>
<evidence type="ECO:0000256" key="3">
    <source>
        <dbReference type="ARBA" id="ARBA00022475"/>
    </source>
</evidence>
<dbReference type="PROSITE" id="PS00216">
    <property type="entry name" value="SUGAR_TRANSPORT_1"/>
    <property type="match status" value="1"/>
</dbReference>
<keyword evidence="2" id="KW-0813">Transport</keyword>
<feature type="transmembrane region" description="Helical" evidence="10">
    <location>
        <begin position="385"/>
        <end position="403"/>
    </location>
</feature>
<keyword evidence="13" id="KW-1185">Reference proteome</keyword>
<keyword evidence="4" id="KW-0762">Sugar transport</keyword>
<dbReference type="InterPro" id="IPR050549">
    <property type="entry name" value="MFS_Trehalose_Transporter"/>
</dbReference>
<dbReference type="PANTHER" id="PTHR48021:SF46">
    <property type="entry name" value="MAJOR FACILITATOR SUPERFAMILY (MFS) PROFILE DOMAIN-CONTAINING PROTEIN"/>
    <property type="match status" value="1"/>
</dbReference>